<dbReference type="OMA" id="DPVEVFW"/>
<accession>I4F4F1</accession>
<reference evidence="2 3" key="1">
    <citation type="journal article" date="2012" name="J. Bacteriol.">
        <title>Genome Sequence of Radiation-Resistant Modestobacter marinus Strain BC501, a Representative Actinobacterium That Thrives on Calcareous Stone Surfaces.</title>
        <authorList>
            <person name="Normand P."/>
            <person name="Gury J."/>
            <person name="Pujic P."/>
            <person name="Chouaia B."/>
            <person name="Crotti E."/>
            <person name="Brusetti L."/>
            <person name="Daffonchio D."/>
            <person name="Vacherie B."/>
            <person name="Barbe V."/>
            <person name="Medigue C."/>
            <person name="Calteau A."/>
            <person name="Ghodhbane-Gtari F."/>
            <person name="Essoussi I."/>
            <person name="Nouioui I."/>
            <person name="Abbassi-Ghozzi I."/>
            <person name="Gtari M."/>
        </authorList>
    </citation>
    <scope>NUCLEOTIDE SEQUENCE [LARGE SCALE GENOMIC DNA]</scope>
    <source>
        <strain evidence="3">BC 501</strain>
    </source>
</reference>
<name>I4F4F1_MODI5</name>
<keyword evidence="3" id="KW-1185">Reference proteome</keyword>
<dbReference type="Gene3D" id="2.40.10.220">
    <property type="entry name" value="predicted glycosyltransferase like domains"/>
    <property type="match status" value="1"/>
</dbReference>
<evidence type="ECO:0000313" key="3">
    <source>
        <dbReference type="Proteomes" id="UP000006461"/>
    </source>
</evidence>
<evidence type="ECO:0000259" key="1">
    <source>
        <dbReference type="Pfam" id="PF07238"/>
    </source>
</evidence>
<dbReference type="EMBL" id="FO203431">
    <property type="protein sequence ID" value="CCH90514.1"/>
    <property type="molecule type" value="Genomic_DNA"/>
</dbReference>
<dbReference type="KEGG" id="mmar:MODMU_5135"/>
<dbReference type="HOGENOM" id="CLU_1314257_0_0_11"/>
<dbReference type="Pfam" id="PF07238">
    <property type="entry name" value="PilZ"/>
    <property type="match status" value="1"/>
</dbReference>
<sequence length="209" mass="22478">MPGTDHPEERTVVDVLVGGSDSPLLSWVERVEDGDIVVTVGQDRSQRRVRVADGDPLELVWRAASELRSLPARLVATEAASGGEVCWRVRPTGPAARGQRRSAVRAPLSLGVSAEAGRLRGTTVDISEAGFRGVLDGPAGPRVGDVLDVVVDLGPGRLVATVAVTRRHPRADGRHEVSARFVELPERAQDQVRARVFAGLRDLRRRGLL</sequence>
<organism evidence="2 3">
    <name type="scientific">Modestobacter italicus (strain DSM 44449 / CECT 9708 / BC 501)</name>
    <dbReference type="NCBI Taxonomy" id="2732864"/>
    <lineage>
        <taxon>Bacteria</taxon>
        <taxon>Bacillati</taxon>
        <taxon>Actinomycetota</taxon>
        <taxon>Actinomycetes</taxon>
        <taxon>Geodermatophilales</taxon>
        <taxon>Geodermatophilaceae</taxon>
        <taxon>Modestobacter</taxon>
    </lineage>
</organism>
<dbReference type="AlphaFoldDB" id="I4F4F1"/>
<dbReference type="InterPro" id="IPR009875">
    <property type="entry name" value="PilZ_domain"/>
</dbReference>
<dbReference type="eggNOG" id="COG5581">
    <property type="taxonomic scope" value="Bacteria"/>
</dbReference>
<dbReference type="Proteomes" id="UP000006461">
    <property type="component" value="Chromosome"/>
</dbReference>
<gene>
    <name evidence="2" type="ordered locus">MODMU_5135</name>
</gene>
<dbReference type="GO" id="GO:0035438">
    <property type="term" value="F:cyclic-di-GMP binding"/>
    <property type="evidence" value="ECO:0007669"/>
    <property type="project" value="InterPro"/>
</dbReference>
<feature type="domain" description="PilZ" evidence="1">
    <location>
        <begin position="99"/>
        <end position="197"/>
    </location>
</feature>
<dbReference type="STRING" id="477641.MODMU_5135"/>
<proteinExistence type="predicted"/>
<protein>
    <submittedName>
        <fullName evidence="2">Type IV pilus assembly PilZ</fullName>
    </submittedName>
</protein>
<dbReference type="OrthoDB" id="3284647at2"/>
<evidence type="ECO:0000313" key="2">
    <source>
        <dbReference type="EMBL" id="CCH90514.1"/>
    </source>
</evidence>